<reference evidence="1" key="1">
    <citation type="submission" date="2024-03" db="EMBL/GenBank/DDBJ databases">
        <title>Characterization and abundance of plasmid-dependent Alphatectivirus phages.</title>
        <authorList>
            <person name="Parra B."/>
            <person name="Lutz V.T."/>
            <person name="Brondsted L."/>
            <person name="Carmona J.L."/>
            <person name="Palomo A."/>
            <person name="Nesme J."/>
            <person name="Le V.V.H."/>
            <person name="Smets B.F."/>
            <person name="Dechesne A."/>
        </authorList>
    </citation>
    <scope>NUCLEOTIDE SEQUENCE</scope>
</reference>
<dbReference type="EMBL" id="PP495483">
    <property type="protein sequence ID" value="WYA79327.1"/>
    <property type="molecule type" value="Genomic_DNA"/>
</dbReference>
<protein>
    <submittedName>
        <fullName evidence="1">Uncharacterized protein</fullName>
    </submittedName>
</protein>
<dbReference type="Proteomes" id="UP001436870">
    <property type="component" value="Segment"/>
</dbReference>
<proteinExistence type="predicted"/>
<sequence length="40" mass="4399">MRGNLALAMILFGFVVYAANSGAFGRLLYVIGFRDKPEGY</sequence>
<evidence type="ECO:0000313" key="2">
    <source>
        <dbReference type="Proteomes" id="UP001436870"/>
    </source>
</evidence>
<name>A0AAX4M2T8_9VIRU</name>
<evidence type="ECO:0000313" key="1">
    <source>
        <dbReference type="EMBL" id="WYA79327.1"/>
    </source>
</evidence>
<organism evidence="1 2">
    <name type="scientific">Salmonella phage PKJ.Vi.20.4</name>
    <dbReference type="NCBI Taxonomy" id="3135608"/>
    <lineage>
        <taxon>Viruses</taxon>
        <taxon>Varidnaviria</taxon>
        <taxon>Bamfordvirae</taxon>
        <taxon>Preplasmiviricota</taxon>
        <taxon>Prepoliviricotina</taxon>
        <taxon>Tectiliviricetes</taxon>
        <taxon>Kalamavirales</taxon>
        <taxon>Tectiviridae</taxon>
        <taxon>Alphatectivirus</taxon>
    </lineage>
</organism>
<accession>A0AAX4M2T8</accession>